<protein>
    <submittedName>
        <fullName evidence="2">Uncharacterized protein LOC107786537</fullName>
    </submittedName>
</protein>
<gene>
    <name evidence="2" type="primary">LOC107786537</name>
</gene>
<reference evidence="1" key="1">
    <citation type="journal article" date="2014" name="Nat. Commun.">
        <title>The tobacco genome sequence and its comparison with those of tomato and potato.</title>
        <authorList>
            <person name="Sierro N."/>
            <person name="Battey J.N."/>
            <person name="Ouadi S."/>
            <person name="Bakaher N."/>
            <person name="Bovet L."/>
            <person name="Willig A."/>
            <person name="Goepfert S."/>
            <person name="Peitsch M.C."/>
            <person name="Ivanov N.V."/>
        </authorList>
    </citation>
    <scope>NUCLEOTIDE SEQUENCE [LARGE SCALE GENOMIC DNA]</scope>
</reference>
<proteinExistence type="predicted"/>
<sequence>MEHEPSSRVGYVLVHRTHLAPLKITVLSDYSSWKSYVIFCLTPYFSNSFFPLSYSVSLSILSPRLSQVRSQRHQQNPRQSLHQISLLVFSLQIVECRRALNVSRVLCVREKRYDNEIKDVEKEKKAKKRIADSLFEGREKRKKLDWIREDVWIIFLAIWDSDAFKKKSERAKAARASQKGGSLHSGGSMSFVAHRRRLEKLKGGPVSHGETHKKMKKDSLREGWDRYHRSLDEWCQTQPASDDGTPIQPSPDDMTSIWAYVAGGVSKGIIYVLGVQRPSSFRPSPLFSDAPTAQNQEEMEAMRKQIELLSKRCETTETHIARVDKYMKRHMPHSYDDEETESDV</sequence>
<dbReference type="Proteomes" id="UP000790787">
    <property type="component" value="Chromosome 21"/>
</dbReference>
<accession>A0AC58TLD0</accession>
<organism evidence="1 2">
    <name type="scientific">Nicotiana tabacum</name>
    <name type="common">Common tobacco</name>
    <dbReference type="NCBI Taxonomy" id="4097"/>
    <lineage>
        <taxon>Eukaryota</taxon>
        <taxon>Viridiplantae</taxon>
        <taxon>Streptophyta</taxon>
        <taxon>Embryophyta</taxon>
        <taxon>Tracheophyta</taxon>
        <taxon>Spermatophyta</taxon>
        <taxon>Magnoliopsida</taxon>
        <taxon>eudicotyledons</taxon>
        <taxon>Gunneridae</taxon>
        <taxon>Pentapetalae</taxon>
        <taxon>asterids</taxon>
        <taxon>lamiids</taxon>
        <taxon>Solanales</taxon>
        <taxon>Solanaceae</taxon>
        <taxon>Nicotianoideae</taxon>
        <taxon>Nicotianeae</taxon>
        <taxon>Nicotiana</taxon>
    </lineage>
</organism>
<reference evidence="2" key="2">
    <citation type="submission" date="2025-08" db="UniProtKB">
        <authorList>
            <consortium name="RefSeq"/>
        </authorList>
    </citation>
    <scope>IDENTIFICATION</scope>
    <source>
        <tissue evidence="2">Leaf</tissue>
    </source>
</reference>
<dbReference type="RefSeq" id="XP_075098026.1">
    <property type="nucleotide sequence ID" value="XM_075241925.1"/>
</dbReference>
<keyword evidence="1" id="KW-1185">Reference proteome</keyword>
<evidence type="ECO:0000313" key="1">
    <source>
        <dbReference type="Proteomes" id="UP000790787"/>
    </source>
</evidence>
<evidence type="ECO:0000313" key="2">
    <source>
        <dbReference type="RefSeq" id="XP_075098026.1"/>
    </source>
</evidence>
<name>A0AC58TLD0_TOBAC</name>